<evidence type="ECO:0000313" key="2">
    <source>
        <dbReference type="Proteomes" id="UP001165960"/>
    </source>
</evidence>
<accession>A0ACC2SZ68</accession>
<gene>
    <name evidence="1" type="ORF">DSO57_1036968</name>
</gene>
<evidence type="ECO:0000313" key="1">
    <source>
        <dbReference type="EMBL" id="KAJ9067651.1"/>
    </source>
</evidence>
<sequence length="84" mass="9316">MKENTTQVLHLLKNLPGKANMLFFTGKSLVQSLTCSGLKFPSITGVSNTQLEKEIMSLDLMGVDVISPYHNLPLVTEYTLKHIP</sequence>
<dbReference type="Proteomes" id="UP001165960">
    <property type="component" value="Unassembled WGS sequence"/>
</dbReference>
<name>A0ACC2SZ68_9FUNG</name>
<reference evidence="1" key="1">
    <citation type="submission" date="2022-04" db="EMBL/GenBank/DDBJ databases">
        <title>Genome of the entomopathogenic fungus Entomophthora muscae.</title>
        <authorList>
            <person name="Elya C."/>
            <person name="Lovett B.R."/>
            <person name="Lee E."/>
            <person name="Macias A.M."/>
            <person name="Hajek A.E."/>
            <person name="De Bivort B.L."/>
            <person name="Kasson M.T."/>
            <person name="De Fine Licht H.H."/>
            <person name="Stajich J.E."/>
        </authorList>
    </citation>
    <scope>NUCLEOTIDE SEQUENCE</scope>
    <source>
        <strain evidence="1">Berkeley</strain>
    </source>
</reference>
<comment type="caution">
    <text evidence="1">The sequence shown here is derived from an EMBL/GenBank/DDBJ whole genome shotgun (WGS) entry which is preliminary data.</text>
</comment>
<proteinExistence type="predicted"/>
<keyword evidence="2" id="KW-1185">Reference proteome</keyword>
<organism evidence="1 2">
    <name type="scientific">Entomophthora muscae</name>
    <dbReference type="NCBI Taxonomy" id="34485"/>
    <lineage>
        <taxon>Eukaryota</taxon>
        <taxon>Fungi</taxon>
        <taxon>Fungi incertae sedis</taxon>
        <taxon>Zoopagomycota</taxon>
        <taxon>Entomophthoromycotina</taxon>
        <taxon>Entomophthoromycetes</taxon>
        <taxon>Entomophthorales</taxon>
        <taxon>Entomophthoraceae</taxon>
        <taxon>Entomophthora</taxon>
    </lineage>
</organism>
<protein>
    <submittedName>
        <fullName evidence="1">Uncharacterized protein</fullName>
    </submittedName>
</protein>
<dbReference type="EMBL" id="QTSX02003926">
    <property type="protein sequence ID" value="KAJ9067651.1"/>
    <property type="molecule type" value="Genomic_DNA"/>
</dbReference>